<dbReference type="Proteomes" id="UP000255014">
    <property type="component" value="Unassembled WGS sequence"/>
</dbReference>
<dbReference type="AlphaFoldDB" id="A0A381A2V6"/>
<dbReference type="PROSITE" id="PS00061">
    <property type="entry name" value="ADH_SHORT"/>
    <property type="match status" value="1"/>
</dbReference>
<dbReference type="GeneID" id="69601882"/>
<dbReference type="InterPro" id="IPR057326">
    <property type="entry name" value="KR_dom"/>
</dbReference>
<dbReference type="SMART" id="SM00822">
    <property type="entry name" value="PKS_KR"/>
    <property type="match status" value="1"/>
</dbReference>
<dbReference type="Pfam" id="PF13561">
    <property type="entry name" value="adh_short_C2"/>
    <property type="match status" value="1"/>
</dbReference>
<dbReference type="EMBL" id="UFTT01000002">
    <property type="protein sequence ID" value="SUV65332.1"/>
    <property type="molecule type" value="Genomic_DNA"/>
</dbReference>
<evidence type="ECO:0000313" key="6">
    <source>
        <dbReference type="Proteomes" id="UP000255014"/>
    </source>
</evidence>
<accession>A0A381A2V6</accession>
<keyword evidence="3" id="KW-0520">NAD</keyword>
<dbReference type="PRINTS" id="PR00081">
    <property type="entry name" value="GDHRDH"/>
</dbReference>
<keyword evidence="2 5" id="KW-0560">Oxidoreductase</keyword>
<dbReference type="FunFam" id="3.40.50.720:FF:000084">
    <property type="entry name" value="Short-chain dehydrogenase reductase"/>
    <property type="match status" value="1"/>
</dbReference>
<reference evidence="5 6" key="1">
    <citation type="submission" date="2018-06" db="EMBL/GenBank/DDBJ databases">
        <authorList>
            <consortium name="Pathogen Informatics"/>
            <person name="Doyle S."/>
        </authorList>
    </citation>
    <scope>NUCLEOTIDE SEQUENCE [LARGE SCALE GENOMIC DNA]</scope>
    <source>
        <strain evidence="5 6">NCTC10911</strain>
    </source>
</reference>
<dbReference type="Gene3D" id="3.40.50.720">
    <property type="entry name" value="NAD(P)-binding Rossmann-like Domain"/>
    <property type="match status" value="1"/>
</dbReference>
<feature type="domain" description="Ketoreductase" evidence="4">
    <location>
        <begin position="32"/>
        <end position="218"/>
    </location>
</feature>
<dbReference type="PANTHER" id="PTHR24321:SF8">
    <property type="entry name" value="ESTRADIOL 17-BETA-DEHYDROGENASE 8-RELATED"/>
    <property type="match status" value="1"/>
</dbReference>
<dbReference type="PRINTS" id="PR00080">
    <property type="entry name" value="SDRFAMILY"/>
</dbReference>
<sequence length="277" mass="28121">MGGTVPACGRRRGLNTAGRTDCAPAAGRLAGRVALITGAAGGIGSAAALRFAAEGAALALLDRRPDAIEQLAGRICGQGGQAIGVAADVTDDDSVRQAVRRAVEHFGRIDTLFNCAGGSVAGDTAVDKVDLALWNRTLRLDLDGTMLCCRHAVPAIVRAGGGAVVNMSSGAGLRGSFGGHAYTAAKGAVIALTRALAAEYAPHGVRVNAICAGRIRTERILRNLDAGAPAQAGAAQRYPCREGDPIDIAHIALFLASHESRMITGEAIAANGGYSAF</sequence>
<dbReference type="CDD" id="cd05233">
    <property type="entry name" value="SDR_c"/>
    <property type="match status" value="1"/>
</dbReference>
<evidence type="ECO:0000256" key="1">
    <source>
        <dbReference type="ARBA" id="ARBA00006484"/>
    </source>
</evidence>
<evidence type="ECO:0000256" key="2">
    <source>
        <dbReference type="ARBA" id="ARBA00023002"/>
    </source>
</evidence>
<dbReference type="InterPro" id="IPR002347">
    <property type="entry name" value="SDR_fam"/>
</dbReference>
<evidence type="ECO:0000259" key="4">
    <source>
        <dbReference type="SMART" id="SM00822"/>
    </source>
</evidence>
<dbReference type="GO" id="GO:0047936">
    <property type="term" value="F:glucose 1-dehydrogenase [NAD(P)+] activity"/>
    <property type="evidence" value="ECO:0007669"/>
    <property type="project" value="UniProtKB-EC"/>
</dbReference>
<dbReference type="InterPro" id="IPR036291">
    <property type="entry name" value="NAD(P)-bd_dom_sf"/>
</dbReference>
<name>A0A381A2V6_BORPT</name>
<evidence type="ECO:0000256" key="3">
    <source>
        <dbReference type="ARBA" id="ARBA00023027"/>
    </source>
</evidence>
<dbReference type="EC" id="1.1.1.47" evidence="5"/>
<organism evidence="5 6">
    <name type="scientific">Bordetella pertussis</name>
    <dbReference type="NCBI Taxonomy" id="520"/>
    <lineage>
        <taxon>Bacteria</taxon>
        <taxon>Pseudomonadati</taxon>
        <taxon>Pseudomonadota</taxon>
        <taxon>Betaproteobacteria</taxon>
        <taxon>Burkholderiales</taxon>
        <taxon>Alcaligenaceae</taxon>
        <taxon>Bordetella</taxon>
    </lineage>
</organism>
<dbReference type="InterPro" id="IPR020904">
    <property type="entry name" value="Sc_DH/Rdtase_CS"/>
</dbReference>
<proteinExistence type="inferred from homology"/>
<protein>
    <submittedName>
        <fullName evidence="5">Glucose 1-dehydrogenase</fullName>
        <ecNumber evidence="5">1.1.1.47</ecNumber>
    </submittedName>
</protein>
<dbReference type="SUPFAM" id="SSF51735">
    <property type="entry name" value="NAD(P)-binding Rossmann-fold domains"/>
    <property type="match status" value="1"/>
</dbReference>
<gene>
    <name evidence="5" type="ORF">NCTC10911_02380</name>
</gene>
<dbReference type="PANTHER" id="PTHR24321">
    <property type="entry name" value="DEHYDROGENASES, SHORT CHAIN"/>
    <property type="match status" value="1"/>
</dbReference>
<comment type="similarity">
    <text evidence="1">Belongs to the short-chain dehydrogenases/reductases (SDR) family.</text>
</comment>
<evidence type="ECO:0000313" key="5">
    <source>
        <dbReference type="EMBL" id="SUV65332.1"/>
    </source>
</evidence>
<dbReference type="RefSeq" id="WP_019247851.1">
    <property type="nucleotide sequence ID" value="NZ_AP024746.1"/>
</dbReference>